<protein>
    <recommendedName>
        <fullName evidence="3">Sulfotransferase family protein</fullName>
    </recommendedName>
</protein>
<dbReference type="SUPFAM" id="SSF52540">
    <property type="entry name" value="P-loop containing nucleoside triphosphate hydrolases"/>
    <property type="match status" value="1"/>
</dbReference>
<dbReference type="EMBL" id="FZNR01000007">
    <property type="protein sequence ID" value="SNR92637.1"/>
    <property type="molecule type" value="Genomic_DNA"/>
</dbReference>
<proteinExistence type="predicted"/>
<dbReference type="Proteomes" id="UP000198415">
    <property type="component" value="Unassembled WGS sequence"/>
</dbReference>
<dbReference type="RefSeq" id="WP_089294761.1">
    <property type="nucleotide sequence ID" value="NZ_BOMU01000045.1"/>
</dbReference>
<gene>
    <name evidence="1" type="ORF">SAMN06264365_107195</name>
</gene>
<dbReference type="PANTHER" id="PTHR36978">
    <property type="entry name" value="P-LOOP CONTAINING NUCLEOTIDE TRIPHOSPHATE HYDROLASE"/>
    <property type="match status" value="1"/>
</dbReference>
<dbReference type="InterPro" id="IPR040632">
    <property type="entry name" value="Sulfotransfer_4"/>
</dbReference>
<dbReference type="Pfam" id="PF17784">
    <property type="entry name" value="Sulfotransfer_4"/>
    <property type="match status" value="1"/>
</dbReference>
<dbReference type="PANTHER" id="PTHR36978:SF4">
    <property type="entry name" value="P-LOOP CONTAINING NUCLEOSIDE TRIPHOSPHATE HYDROLASE PROTEIN"/>
    <property type="match status" value="1"/>
</dbReference>
<accession>A0A239AAH6</accession>
<name>A0A239AAH6_9ACTN</name>
<evidence type="ECO:0008006" key="3">
    <source>
        <dbReference type="Google" id="ProtNLM"/>
    </source>
</evidence>
<reference evidence="1 2" key="1">
    <citation type="submission" date="2017-06" db="EMBL/GenBank/DDBJ databases">
        <authorList>
            <person name="Kim H.J."/>
            <person name="Triplett B.A."/>
        </authorList>
    </citation>
    <scope>NUCLEOTIDE SEQUENCE [LARGE SCALE GENOMIC DNA]</scope>
    <source>
        <strain evidence="1 2">DSM 43151</strain>
    </source>
</reference>
<sequence length="212" mass="23376">MNIIGAGFGRTGTLSLKTALERLGEGPCAHMLPLIGDDERCRLFIRAAAGELDCLDRAFDGYRATVDWPGAYFWRHLIARHPDARVILTVRDPREWYASVERTIWAAGRGPAPPEFAVFRRMGEAVVWTGTFDGRFGDRAYAIEVFDRHNAAVRAAVPAGRLLEYRVADGWGPLCDFLGHPVPAEPFPRLNDSATFQEHVRELLAAGGADAG</sequence>
<keyword evidence="2" id="KW-1185">Reference proteome</keyword>
<dbReference type="Gene3D" id="3.40.50.300">
    <property type="entry name" value="P-loop containing nucleotide triphosphate hydrolases"/>
    <property type="match status" value="1"/>
</dbReference>
<evidence type="ECO:0000313" key="2">
    <source>
        <dbReference type="Proteomes" id="UP000198415"/>
    </source>
</evidence>
<organism evidence="1 2">
    <name type="scientific">Actinoplanes regularis</name>
    <dbReference type="NCBI Taxonomy" id="52697"/>
    <lineage>
        <taxon>Bacteria</taxon>
        <taxon>Bacillati</taxon>
        <taxon>Actinomycetota</taxon>
        <taxon>Actinomycetes</taxon>
        <taxon>Micromonosporales</taxon>
        <taxon>Micromonosporaceae</taxon>
        <taxon>Actinoplanes</taxon>
    </lineage>
</organism>
<dbReference type="AlphaFoldDB" id="A0A239AAH6"/>
<dbReference type="OrthoDB" id="285690at2"/>
<dbReference type="InterPro" id="IPR027417">
    <property type="entry name" value="P-loop_NTPase"/>
</dbReference>
<evidence type="ECO:0000313" key="1">
    <source>
        <dbReference type="EMBL" id="SNR92637.1"/>
    </source>
</evidence>